<organism evidence="1">
    <name type="scientific">uncultured Microcoleus sp</name>
    <dbReference type="NCBI Taxonomy" id="259945"/>
    <lineage>
        <taxon>Bacteria</taxon>
        <taxon>Bacillati</taxon>
        <taxon>Cyanobacteriota</taxon>
        <taxon>Cyanophyceae</taxon>
        <taxon>Oscillatoriophycideae</taxon>
        <taxon>Oscillatoriales</taxon>
        <taxon>Microcoleaceae</taxon>
        <taxon>Microcoleus</taxon>
        <taxon>environmental samples</taxon>
    </lineage>
</organism>
<dbReference type="EMBL" id="CADCTZ010001796">
    <property type="protein sequence ID" value="CAA9418574.1"/>
    <property type="molecule type" value="Genomic_DNA"/>
</dbReference>
<accession>A0A6J4PPI7</accession>
<gene>
    <name evidence="1" type="ORF">AVDCRST_MAG84-7007</name>
</gene>
<reference evidence="1" key="1">
    <citation type="submission" date="2020-02" db="EMBL/GenBank/DDBJ databases">
        <authorList>
            <person name="Meier V. D."/>
        </authorList>
    </citation>
    <scope>NUCLEOTIDE SEQUENCE</scope>
    <source>
        <strain evidence="1">AVDCRST_MAG84</strain>
    </source>
</reference>
<proteinExistence type="predicted"/>
<dbReference type="AlphaFoldDB" id="A0A6J4PPI7"/>
<name>A0A6J4PPI7_9CYAN</name>
<protein>
    <submittedName>
        <fullName evidence="1">Uncharacterized protein</fullName>
    </submittedName>
</protein>
<sequence length="52" mass="5797">MMDVVNLLITSRSCPASGWAILLPSAKCNSWLLNEELITSSVAPFNRKFTRN</sequence>
<evidence type="ECO:0000313" key="1">
    <source>
        <dbReference type="EMBL" id="CAA9418574.1"/>
    </source>
</evidence>